<sequence length="229" mass="25296">MDDKKATVIKLASTTAASSTALSLIPGDAAMPIANEIAELATYFIVILGSILLEKILIAVVGYVSFTFIIPFSCLLGIFYLYIKKEVLRNLAIKLAIFGIIIFIAIPISIQVSDLIYDSYQASIEQTVEIANQNKEYIEEKKKDLSEKDQNWMGKIEDYLSDLTSKIGIDISEMVKKGEDTLTTFLEAVAVLIIISCVIPIVVILIFAWIIKILFSFDSNGVSTILGKR</sequence>
<keyword evidence="3" id="KW-1185">Reference proteome</keyword>
<keyword evidence="1" id="KW-0812">Transmembrane</keyword>
<name>A0A1M5W2Z3_9CLOT</name>
<feature type="transmembrane region" description="Helical" evidence="1">
    <location>
        <begin position="40"/>
        <end position="58"/>
    </location>
</feature>
<feature type="transmembrane region" description="Helical" evidence="1">
    <location>
        <begin position="95"/>
        <end position="113"/>
    </location>
</feature>
<dbReference type="Proteomes" id="UP000184447">
    <property type="component" value="Unassembled WGS sequence"/>
</dbReference>
<keyword evidence="1" id="KW-0472">Membrane</keyword>
<gene>
    <name evidence="2" type="ORF">SAMN02745207_02634</name>
</gene>
<accession>A0A1M5W2Z3</accession>
<evidence type="ECO:0000313" key="3">
    <source>
        <dbReference type="Proteomes" id="UP000184447"/>
    </source>
</evidence>
<dbReference type="RefSeq" id="WP_143160544.1">
    <property type="nucleotide sequence ID" value="NZ_FQXM01000014.1"/>
</dbReference>
<keyword evidence="1" id="KW-1133">Transmembrane helix</keyword>
<feature type="transmembrane region" description="Helical" evidence="1">
    <location>
        <begin position="64"/>
        <end position="83"/>
    </location>
</feature>
<organism evidence="2 3">
    <name type="scientific">Clostridium grantii DSM 8605</name>
    <dbReference type="NCBI Taxonomy" id="1121316"/>
    <lineage>
        <taxon>Bacteria</taxon>
        <taxon>Bacillati</taxon>
        <taxon>Bacillota</taxon>
        <taxon>Clostridia</taxon>
        <taxon>Eubacteriales</taxon>
        <taxon>Clostridiaceae</taxon>
        <taxon>Clostridium</taxon>
    </lineage>
</organism>
<dbReference type="STRING" id="1121316.SAMN02745207_02634"/>
<evidence type="ECO:0000256" key="1">
    <source>
        <dbReference type="SAM" id="Phobius"/>
    </source>
</evidence>
<feature type="transmembrane region" description="Helical" evidence="1">
    <location>
        <begin position="188"/>
        <end position="211"/>
    </location>
</feature>
<dbReference type="AlphaFoldDB" id="A0A1M5W2Z3"/>
<proteinExistence type="predicted"/>
<reference evidence="2 3" key="1">
    <citation type="submission" date="2016-11" db="EMBL/GenBank/DDBJ databases">
        <authorList>
            <person name="Jaros S."/>
            <person name="Januszkiewicz K."/>
            <person name="Wedrychowicz H."/>
        </authorList>
    </citation>
    <scope>NUCLEOTIDE SEQUENCE [LARGE SCALE GENOMIC DNA]</scope>
    <source>
        <strain evidence="2 3">DSM 8605</strain>
    </source>
</reference>
<evidence type="ECO:0000313" key="2">
    <source>
        <dbReference type="EMBL" id="SHH81543.1"/>
    </source>
</evidence>
<dbReference type="OrthoDB" id="2062846at2"/>
<dbReference type="EMBL" id="FQXM01000014">
    <property type="protein sequence ID" value="SHH81543.1"/>
    <property type="molecule type" value="Genomic_DNA"/>
</dbReference>
<protein>
    <submittedName>
        <fullName evidence="2">Uncharacterized protein</fullName>
    </submittedName>
</protein>